<accession>A0A644XAH8</accession>
<dbReference type="AlphaFoldDB" id="A0A644XAH8"/>
<reference evidence="1" key="1">
    <citation type="submission" date="2019-08" db="EMBL/GenBank/DDBJ databases">
        <authorList>
            <person name="Kucharzyk K."/>
            <person name="Murdoch R.W."/>
            <person name="Higgins S."/>
            <person name="Loffler F."/>
        </authorList>
    </citation>
    <scope>NUCLEOTIDE SEQUENCE</scope>
</reference>
<comment type="caution">
    <text evidence="1">The sequence shown here is derived from an EMBL/GenBank/DDBJ whole genome shotgun (WGS) entry which is preliminary data.</text>
</comment>
<dbReference type="EMBL" id="VSSQ01002088">
    <property type="protein sequence ID" value="MPM13235.1"/>
    <property type="molecule type" value="Genomic_DNA"/>
</dbReference>
<protein>
    <submittedName>
        <fullName evidence="1">Uncharacterized protein</fullName>
    </submittedName>
</protein>
<proteinExistence type="predicted"/>
<sequence>MAFGDPHVEKSVREPGGKLVQPAAAFHGRSKADNPAVIFGHVEHDACGCLAPGPSHGCTAFFRPGGRNAVESGRILLSLFRPFSLDSHHVEKHRPVVFFCQLEDVLKFFRIVAVEGAPVVYVHLVENVDGLDDGLDMVFHLSQDILKSLPPGKRRAGILDGLLEPVVSGAGAQSGQVGCHASHPGADGHGVVVENINHFRP</sequence>
<evidence type="ECO:0000313" key="1">
    <source>
        <dbReference type="EMBL" id="MPM13235.1"/>
    </source>
</evidence>
<organism evidence="1">
    <name type="scientific">bioreactor metagenome</name>
    <dbReference type="NCBI Taxonomy" id="1076179"/>
    <lineage>
        <taxon>unclassified sequences</taxon>
        <taxon>metagenomes</taxon>
        <taxon>ecological metagenomes</taxon>
    </lineage>
</organism>
<gene>
    <name evidence="1" type="ORF">SDC9_59591</name>
</gene>
<name>A0A644XAH8_9ZZZZ</name>